<comment type="catalytic activity">
    <reaction evidence="2">
        <text>2 GTP = 3',3'-c-di-GMP + 2 diphosphate</text>
        <dbReference type="Rhea" id="RHEA:24898"/>
        <dbReference type="ChEBI" id="CHEBI:33019"/>
        <dbReference type="ChEBI" id="CHEBI:37565"/>
        <dbReference type="ChEBI" id="CHEBI:58805"/>
        <dbReference type="EC" id="2.7.7.65"/>
    </reaction>
</comment>
<dbReference type="Gene3D" id="3.30.450.20">
    <property type="entry name" value="PAS domain"/>
    <property type="match status" value="2"/>
</dbReference>
<name>A0ABW2BNG6_9HYPH</name>
<dbReference type="InterPro" id="IPR043128">
    <property type="entry name" value="Rev_trsase/Diguanyl_cyclase"/>
</dbReference>
<accession>A0ABW2BNG6</accession>
<comment type="caution">
    <text evidence="5">The sequence shown here is derived from an EMBL/GenBank/DDBJ whole genome shotgun (WGS) entry which is preliminary data.</text>
</comment>
<evidence type="ECO:0000256" key="3">
    <source>
        <dbReference type="SAM" id="Phobius"/>
    </source>
</evidence>
<evidence type="ECO:0000259" key="4">
    <source>
        <dbReference type="PROSITE" id="PS50887"/>
    </source>
</evidence>
<protein>
    <recommendedName>
        <fullName evidence="1">diguanylate cyclase</fullName>
        <ecNumber evidence="1">2.7.7.65</ecNumber>
    </recommendedName>
</protein>
<keyword evidence="6" id="KW-1185">Reference proteome</keyword>
<dbReference type="InterPro" id="IPR054327">
    <property type="entry name" value="His-kinase-like_sensor"/>
</dbReference>
<dbReference type="SMART" id="SM00267">
    <property type="entry name" value="GGDEF"/>
    <property type="match status" value="1"/>
</dbReference>
<feature type="domain" description="GGDEF" evidence="4">
    <location>
        <begin position="325"/>
        <end position="461"/>
    </location>
</feature>
<organism evidence="5 6">
    <name type="scientific">Methylobacterium komagatae</name>
    <dbReference type="NCBI Taxonomy" id="374425"/>
    <lineage>
        <taxon>Bacteria</taxon>
        <taxon>Pseudomonadati</taxon>
        <taxon>Pseudomonadota</taxon>
        <taxon>Alphaproteobacteria</taxon>
        <taxon>Hyphomicrobiales</taxon>
        <taxon>Methylobacteriaceae</taxon>
        <taxon>Methylobacterium</taxon>
    </lineage>
</organism>
<feature type="transmembrane region" description="Helical" evidence="3">
    <location>
        <begin position="256"/>
        <end position="278"/>
    </location>
</feature>
<dbReference type="RefSeq" id="WP_378972368.1">
    <property type="nucleotide sequence ID" value="NZ_JBHSWN010000001.1"/>
</dbReference>
<dbReference type="Proteomes" id="UP001596292">
    <property type="component" value="Unassembled WGS sequence"/>
</dbReference>
<dbReference type="GO" id="GO:0052621">
    <property type="term" value="F:diguanylate cyclase activity"/>
    <property type="evidence" value="ECO:0007669"/>
    <property type="project" value="UniProtKB-EC"/>
</dbReference>
<evidence type="ECO:0000313" key="5">
    <source>
        <dbReference type="EMBL" id="MFC6791462.1"/>
    </source>
</evidence>
<sequence length="485" mass="52928">MLLQLRWDAWDKAEQTSKNLIQVIERDIDRNIEIIDVALQNVVDNLKAYDLEAMSPNRRQSFLFDRAVNAKDLNALLVLDQYGNSIYDAAGWPPRRYNNADRPYFQAHKADPNLGLGVSGPIMSRSVGKPVLILSRRTGMPGGSFEGVVLGSLSLTYFDRLFHDLQLGQAGTINLFLNDGTRILRYPQPDSGPPPNFSAAPNFQRFLREGRGRFVAMTHSDGIERLYTFTRVGNLPLILNVALSTEEIEAEWRAKALVIGLIVFALCGLTVGLSFLVASELERRNAAEAELAMLSGTDALTVLPNRRAFETAFAQAWDEARRPGGSIALLVIDADHFKRYNDRFGHAGGDNVLKALARALASCTHRPGDLVARIGGEEFVMLLPDMEAEGAAHAAERVHAAVANLVVESDGVDMGRVTVSIGLAFGIPRQGGSPDDLFRMADAALYEAKSTGRNRTCYAVMDGPRAGDQAPYSDALQPASAFLAA</sequence>
<proteinExistence type="predicted"/>
<dbReference type="InterPro" id="IPR029787">
    <property type="entry name" value="Nucleotide_cyclase"/>
</dbReference>
<reference evidence="6" key="1">
    <citation type="journal article" date="2019" name="Int. J. Syst. Evol. Microbiol.">
        <title>The Global Catalogue of Microorganisms (GCM) 10K type strain sequencing project: providing services to taxonomists for standard genome sequencing and annotation.</title>
        <authorList>
            <consortium name="The Broad Institute Genomics Platform"/>
            <consortium name="The Broad Institute Genome Sequencing Center for Infectious Disease"/>
            <person name="Wu L."/>
            <person name="Ma J."/>
        </authorList>
    </citation>
    <scope>NUCLEOTIDE SEQUENCE [LARGE SCALE GENOMIC DNA]</scope>
    <source>
        <strain evidence="6">CCUG 48316</strain>
    </source>
</reference>
<dbReference type="PANTHER" id="PTHR45138:SF9">
    <property type="entry name" value="DIGUANYLATE CYCLASE DGCM-RELATED"/>
    <property type="match status" value="1"/>
</dbReference>
<keyword evidence="5" id="KW-0808">Transferase</keyword>
<dbReference type="CDD" id="cd01949">
    <property type="entry name" value="GGDEF"/>
    <property type="match status" value="1"/>
</dbReference>
<dbReference type="Gene3D" id="3.30.70.270">
    <property type="match status" value="1"/>
</dbReference>
<keyword evidence="3" id="KW-0812">Transmembrane</keyword>
<dbReference type="SUPFAM" id="SSF55073">
    <property type="entry name" value="Nucleotide cyclase"/>
    <property type="match status" value="1"/>
</dbReference>
<evidence type="ECO:0000256" key="2">
    <source>
        <dbReference type="ARBA" id="ARBA00034247"/>
    </source>
</evidence>
<dbReference type="EMBL" id="JBHSWN010000001">
    <property type="protein sequence ID" value="MFC6791462.1"/>
    <property type="molecule type" value="Genomic_DNA"/>
</dbReference>
<dbReference type="PANTHER" id="PTHR45138">
    <property type="entry name" value="REGULATORY COMPONENTS OF SENSORY TRANSDUCTION SYSTEM"/>
    <property type="match status" value="1"/>
</dbReference>
<dbReference type="NCBIfam" id="TIGR00254">
    <property type="entry name" value="GGDEF"/>
    <property type="match status" value="1"/>
</dbReference>
<evidence type="ECO:0000256" key="1">
    <source>
        <dbReference type="ARBA" id="ARBA00012528"/>
    </source>
</evidence>
<dbReference type="CDD" id="cd12915">
    <property type="entry name" value="PDC2_DGC_like"/>
    <property type="match status" value="1"/>
</dbReference>
<dbReference type="Pfam" id="PF22588">
    <property type="entry name" value="dCache_1_like"/>
    <property type="match status" value="1"/>
</dbReference>
<dbReference type="PROSITE" id="PS50887">
    <property type="entry name" value="GGDEF"/>
    <property type="match status" value="1"/>
</dbReference>
<gene>
    <name evidence="5" type="ORF">ACFQE0_18665</name>
</gene>
<evidence type="ECO:0000313" key="6">
    <source>
        <dbReference type="Proteomes" id="UP001596292"/>
    </source>
</evidence>
<dbReference type="CDD" id="cd12914">
    <property type="entry name" value="PDC1_DGC_like"/>
    <property type="match status" value="1"/>
</dbReference>
<dbReference type="InterPro" id="IPR000160">
    <property type="entry name" value="GGDEF_dom"/>
</dbReference>
<dbReference type="Pfam" id="PF00990">
    <property type="entry name" value="GGDEF"/>
    <property type="match status" value="1"/>
</dbReference>
<keyword evidence="5" id="KW-0548">Nucleotidyltransferase</keyword>
<dbReference type="EC" id="2.7.7.65" evidence="1"/>
<keyword evidence="3" id="KW-0472">Membrane</keyword>
<keyword evidence="3" id="KW-1133">Transmembrane helix</keyword>
<dbReference type="InterPro" id="IPR050469">
    <property type="entry name" value="Diguanylate_Cyclase"/>
</dbReference>